<reference evidence="1 2" key="1">
    <citation type="submission" date="2014-11" db="EMBL/GenBank/DDBJ databases">
        <title>Genomics and ecophysiology of heterotrophic nitrogen fixing bacteria isolated from estuarine surface water.</title>
        <authorList>
            <person name="Bentzon-Tilia M."/>
            <person name="Severin I."/>
            <person name="Hansen L.H."/>
            <person name="Riemann L."/>
        </authorList>
    </citation>
    <scope>NUCLEOTIDE SEQUENCE [LARGE SCALE GENOMIC DNA]</scope>
    <source>
        <strain evidence="1 2">BAL398</strain>
    </source>
</reference>
<protein>
    <submittedName>
        <fullName evidence="1">Uncharacterized protein</fullName>
    </submittedName>
</protein>
<dbReference type="OrthoDB" id="9801741at2"/>
<organism evidence="1 2">
    <name type="scientific">Rhodopseudomonas palustris</name>
    <dbReference type="NCBI Taxonomy" id="1076"/>
    <lineage>
        <taxon>Bacteria</taxon>
        <taxon>Pseudomonadati</taxon>
        <taxon>Pseudomonadota</taxon>
        <taxon>Alphaproteobacteria</taxon>
        <taxon>Hyphomicrobiales</taxon>
        <taxon>Nitrobacteraceae</taxon>
        <taxon>Rhodopseudomonas</taxon>
    </lineage>
</organism>
<dbReference type="AlphaFoldDB" id="A0A0D7EFS7"/>
<proteinExistence type="predicted"/>
<name>A0A0D7EFS7_RHOPL</name>
<gene>
    <name evidence="1" type="ORF">OO17_20020</name>
</gene>
<dbReference type="EMBL" id="JXXE01000418">
    <property type="protein sequence ID" value="KIZ39593.1"/>
    <property type="molecule type" value="Genomic_DNA"/>
</dbReference>
<evidence type="ECO:0000313" key="2">
    <source>
        <dbReference type="Proteomes" id="UP000032515"/>
    </source>
</evidence>
<dbReference type="RefSeq" id="WP_044414787.1">
    <property type="nucleotide sequence ID" value="NZ_JXXE01000418.1"/>
</dbReference>
<dbReference type="Proteomes" id="UP000032515">
    <property type="component" value="Unassembled WGS sequence"/>
</dbReference>
<comment type="caution">
    <text evidence="1">The sequence shown here is derived from an EMBL/GenBank/DDBJ whole genome shotgun (WGS) entry which is preliminary data.</text>
</comment>
<accession>A0A0D7EFS7</accession>
<sequence length="136" mass="15213">MTKGSSSAIFNSSLPARFRQIRLVLAREPGHPEGDPGIAYVIVAPLSDDDHIDAEMWKKHRQACRVARLRPDQPDSLGHLVHRPGGSWAFQYDIAGNNPDETGYHFADERFVQGEYVSINEDGAMHTFRVVSVSRL</sequence>
<evidence type="ECO:0000313" key="1">
    <source>
        <dbReference type="EMBL" id="KIZ39593.1"/>
    </source>
</evidence>
<dbReference type="PATRIC" id="fig|1076.23.peg.4636"/>